<dbReference type="Gene3D" id="3.20.20.70">
    <property type="entry name" value="Aldolase class I"/>
    <property type="match status" value="1"/>
</dbReference>
<organism evidence="5 6">
    <name type="scientific">Brachybacterium fresconis</name>
    <dbReference type="NCBI Taxonomy" id="173363"/>
    <lineage>
        <taxon>Bacteria</taxon>
        <taxon>Bacillati</taxon>
        <taxon>Actinomycetota</taxon>
        <taxon>Actinomycetes</taxon>
        <taxon>Micrococcales</taxon>
        <taxon>Dermabacteraceae</taxon>
        <taxon>Brachybacterium</taxon>
    </lineage>
</organism>
<keyword evidence="3" id="KW-0324">Glycolysis</keyword>
<reference evidence="5 6" key="1">
    <citation type="submission" date="2021-03" db="EMBL/GenBank/DDBJ databases">
        <title>Sequencing the genomes of 1000 actinobacteria strains.</title>
        <authorList>
            <person name="Klenk H.-P."/>
        </authorList>
    </citation>
    <scope>NUCLEOTIDE SEQUENCE [LARGE SCALE GENOMIC DNA]</scope>
    <source>
        <strain evidence="5 6">DSM 14564</strain>
    </source>
</reference>
<dbReference type="NCBIfam" id="NF000722">
    <property type="entry name" value="PRK00042.2-1"/>
    <property type="match status" value="1"/>
</dbReference>
<dbReference type="PANTHER" id="PTHR21139:SF42">
    <property type="entry name" value="TRIOSEPHOSPHATE ISOMERASE"/>
    <property type="match status" value="1"/>
</dbReference>
<evidence type="ECO:0000256" key="2">
    <source>
        <dbReference type="ARBA" id="ARBA00023235"/>
    </source>
</evidence>
<comment type="pathway">
    <text evidence="3">Carbohydrate biosynthesis; gluconeogenesis.</text>
</comment>
<dbReference type="Pfam" id="PF00121">
    <property type="entry name" value="TIM"/>
    <property type="match status" value="1"/>
</dbReference>
<dbReference type="EMBL" id="JAGIOC010000001">
    <property type="protein sequence ID" value="MBP2409679.1"/>
    <property type="molecule type" value="Genomic_DNA"/>
</dbReference>
<gene>
    <name evidence="5" type="ORF">JOF44_002582</name>
</gene>
<dbReference type="RefSeq" id="WP_209892051.1">
    <property type="nucleotide sequence ID" value="NZ_BAAAJV010000006.1"/>
</dbReference>
<dbReference type="EC" id="5.3.1.1" evidence="3"/>
<evidence type="ECO:0000313" key="5">
    <source>
        <dbReference type="EMBL" id="MBP2409679.1"/>
    </source>
</evidence>
<dbReference type="CDD" id="cd00311">
    <property type="entry name" value="TIM"/>
    <property type="match status" value="1"/>
</dbReference>
<dbReference type="InterPro" id="IPR000652">
    <property type="entry name" value="Triosephosphate_isomerase"/>
</dbReference>
<evidence type="ECO:0000256" key="3">
    <source>
        <dbReference type="RuleBase" id="RU363013"/>
    </source>
</evidence>
<keyword evidence="2 3" id="KW-0413">Isomerase</keyword>
<dbReference type="SUPFAM" id="SSF51351">
    <property type="entry name" value="Triosephosphate isomerase (TIM)"/>
    <property type="match status" value="1"/>
</dbReference>
<comment type="similarity">
    <text evidence="1 3">Belongs to the triosephosphate isomerase family.</text>
</comment>
<dbReference type="PROSITE" id="PS51440">
    <property type="entry name" value="TIM_2"/>
    <property type="match status" value="1"/>
</dbReference>
<comment type="subunit">
    <text evidence="3">Homodimer.</text>
</comment>
<accession>A0ABS4YLQ4</accession>
<dbReference type="PANTHER" id="PTHR21139">
    <property type="entry name" value="TRIOSEPHOSPHATE ISOMERASE"/>
    <property type="match status" value="1"/>
</dbReference>
<name>A0ABS4YLQ4_9MICO</name>
<proteinExistence type="inferred from homology"/>
<keyword evidence="3" id="KW-0963">Cytoplasm</keyword>
<evidence type="ECO:0000256" key="4">
    <source>
        <dbReference type="SAM" id="MobiDB-lite"/>
    </source>
</evidence>
<comment type="pathway">
    <text evidence="3">Carbohydrate degradation; glycolysis; D-glyceraldehyde 3-phosphate from glycerone phosphate: step 1/1.</text>
</comment>
<protein>
    <recommendedName>
        <fullName evidence="3">Triosephosphate isomerase</fullName>
        <ecNumber evidence="3">5.3.1.1</ecNumber>
    </recommendedName>
</protein>
<sequence>MSPLWIGTSWKMTKTLAEARAWATGLRDHLGGAAGGGPTHDDAANDATRNDGTSGATAPSGVQPFVIPSFTATTTVAEVLGEDSPVLLGVQNAHWEDAGAWTGEVSVPQAKDAGAQMVEIGHSERREHFGETVETTRWKVAAALRHGLTPLLCIGESAEVKEAGGSSAFILEQAAGALRGLGAEELARVVIAYEPIWAIGEAGRPATIEELIEPFAALGEACSGKVAGLLYGGSVNLDNAADLLGIEHVSGLFVGRTAWRLEGYLELLRLAEEHAAGRRV</sequence>
<evidence type="ECO:0000256" key="1">
    <source>
        <dbReference type="ARBA" id="ARBA00007422"/>
    </source>
</evidence>
<dbReference type="GO" id="GO:0004807">
    <property type="term" value="F:triose-phosphate isomerase activity"/>
    <property type="evidence" value="ECO:0007669"/>
    <property type="project" value="UniProtKB-EC"/>
</dbReference>
<comment type="caution">
    <text evidence="5">The sequence shown here is derived from an EMBL/GenBank/DDBJ whole genome shotgun (WGS) entry which is preliminary data.</text>
</comment>
<dbReference type="Proteomes" id="UP000698222">
    <property type="component" value="Unassembled WGS sequence"/>
</dbReference>
<dbReference type="InterPro" id="IPR035990">
    <property type="entry name" value="TIM_sf"/>
</dbReference>
<comment type="catalytic activity">
    <reaction evidence="3">
        <text>D-glyceraldehyde 3-phosphate = dihydroxyacetone phosphate</text>
        <dbReference type="Rhea" id="RHEA:18585"/>
        <dbReference type="ChEBI" id="CHEBI:57642"/>
        <dbReference type="ChEBI" id="CHEBI:59776"/>
        <dbReference type="EC" id="5.3.1.1"/>
    </reaction>
</comment>
<keyword evidence="6" id="KW-1185">Reference proteome</keyword>
<evidence type="ECO:0000313" key="6">
    <source>
        <dbReference type="Proteomes" id="UP000698222"/>
    </source>
</evidence>
<comment type="subcellular location">
    <subcellularLocation>
        <location evidence="3">Cytoplasm</location>
    </subcellularLocation>
</comment>
<keyword evidence="3" id="KW-0312">Gluconeogenesis</keyword>
<feature type="region of interest" description="Disordered" evidence="4">
    <location>
        <begin position="32"/>
        <end position="63"/>
    </location>
</feature>
<dbReference type="InterPro" id="IPR013785">
    <property type="entry name" value="Aldolase_TIM"/>
</dbReference>